<dbReference type="GO" id="GO:0006508">
    <property type="term" value="P:proteolysis"/>
    <property type="evidence" value="ECO:0007669"/>
    <property type="project" value="InterPro"/>
</dbReference>
<gene>
    <name evidence="2" type="ORF">GXN76_13115</name>
</gene>
<evidence type="ECO:0000313" key="3">
    <source>
        <dbReference type="Proteomes" id="UP000503088"/>
    </source>
</evidence>
<accession>A0A7D3YB30</accession>
<proteinExistence type="predicted"/>
<name>A0A7D3YB30_9BACL</name>
<dbReference type="InterPro" id="IPR003709">
    <property type="entry name" value="VanY-like_core_dom"/>
</dbReference>
<keyword evidence="3" id="KW-1185">Reference proteome</keyword>
<dbReference type="InterPro" id="IPR052179">
    <property type="entry name" value="DD-CPase-like"/>
</dbReference>
<dbReference type="InterPro" id="IPR058193">
    <property type="entry name" value="VanY/YodJ_core_dom"/>
</dbReference>
<sequence length="192" mass="22171">MNWEEGLLILVNKLNPLRPEYVPPDLVVTGIPFPFEEDLPKKKMRREAAEALEEMFENGERDGIRLYGLSGYRSYQDQTRIFANNVHRCGEKEANRFSARPGESEHQTGLAMDVTCASVGYELVEEFGGTPEGIWVQQNAPLYGFIIRYPREKEEVTGYIYEPWHLRYVGRQASMDITTKGMVLEEYLSIRK</sequence>
<protein>
    <submittedName>
        <fullName evidence="2">M15 family metallopeptidase</fullName>
    </submittedName>
</protein>
<dbReference type="AlphaFoldDB" id="A0A7D3YB30"/>
<dbReference type="EMBL" id="CP048104">
    <property type="protein sequence ID" value="QKG85321.1"/>
    <property type="molecule type" value="Genomic_DNA"/>
</dbReference>
<dbReference type="GO" id="GO:0008233">
    <property type="term" value="F:peptidase activity"/>
    <property type="evidence" value="ECO:0007669"/>
    <property type="project" value="InterPro"/>
</dbReference>
<evidence type="ECO:0000259" key="1">
    <source>
        <dbReference type="Pfam" id="PF02557"/>
    </source>
</evidence>
<dbReference type="InterPro" id="IPR009045">
    <property type="entry name" value="Zn_M74/Hedgehog-like"/>
</dbReference>
<dbReference type="Proteomes" id="UP000503088">
    <property type="component" value="Chromosome"/>
</dbReference>
<dbReference type="Gene3D" id="3.30.1380.10">
    <property type="match status" value="1"/>
</dbReference>
<dbReference type="RefSeq" id="WP_173223868.1">
    <property type="nucleotide sequence ID" value="NZ_CP048104.1"/>
</dbReference>
<dbReference type="KEGG" id="kpul:GXN76_13115"/>
<reference evidence="2 3" key="1">
    <citation type="submission" date="2020-01" db="EMBL/GenBank/DDBJ databases">
        <authorList>
            <person name="Gulvik C.A."/>
            <person name="Batra D.G."/>
        </authorList>
    </citation>
    <scope>NUCLEOTIDE SEQUENCE [LARGE SCALE GENOMIC DNA]</scope>
    <source>
        <strain evidence="2 3">W9323</strain>
    </source>
</reference>
<dbReference type="CDD" id="cd14852">
    <property type="entry name" value="LD-carboxypeptidase"/>
    <property type="match status" value="1"/>
</dbReference>
<feature type="domain" description="D-alanyl-D-alanine carboxypeptidase-like core" evidence="1">
    <location>
        <begin position="42"/>
        <end position="170"/>
    </location>
</feature>
<evidence type="ECO:0000313" key="2">
    <source>
        <dbReference type="EMBL" id="QKG85321.1"/>
    </source>
</evidence>
<dbReference type="PANTHER" id="PTHR34385">
    <property type="entry name" value="D-ALANYL-D-ALANINE CARBOXYPEPTIDASE"/>
    <property type="match status" value="1"/>
</dbReference>
<dbReference type="SUPFAM" id="SSF55166">
    <property type="entry name" value="Hedgehog/DD-peptidase"/>
    <property type="match status" value="1"/>
</dbReference>
<dbReference type="Pfam" id="PF02557">
    <property type="entry name" value="VanY"/>
    <property type="match status" value="1"/>
</dbReference>
<dbReference type="PANTHER" id="PTHR34385:SF1">
    <property type="entry name" value="PEPTIDOGLYCAN L-ALANYL-D-GLUTAMATE ENDOPEPTIDASE CWLK"/>
    <property type="match status" value="1"/>
</dbReference>
<organism evidence="2 3">
    <name type="scientific">Kroppenstedtia pulmonis</name>
    <dbReference type="NCBI Taxonomy" id="1380685"/>
    <lineage>
        <taxon>Bacteria</taxon>
        <taxon>Bacillati</taxon>
        <taxon>Bacillota</taxon>
        <taxon>Bacilli</taxon>
        <taxon>Bacillales</taxon>
        <taxon>Thermoactinomycetaceae</taxon>
        <taxon>Kroppenstedtia</taxon>
    </lineage>
</organism>